<dbReference type="RefSeq" id="WP_046772187.1">
    <property type="nucleotide sequence ID" value="NZ_LBMC01000057.1"/>
</dbReference>
<reference evidence="2" key="1">
    <citation type="submission" date="2016-10" db="EMBL/GenBank/DDBJ databases">
        <authorList>
            <person name="Varghese N."/>
            <person name="Submissions S."/>
        </authorList>
    </citation>
    <scope>NUCLEOTIDE SEQUENCE [LARGE SCALE GENOMIC DNA]</scope>
    <source>
        <strain evidence="2">DSM 45079</strain>
    </source>
</reference>
<dbReference type="STRING" id="419479.SAMN04488563_2641"/>
<dbReference type="PROSITE" id="PS51257">
    <property type="entry name" value="PROKAR_LIPOPROTEIN"/>
    <property type="match status" value="1"/>
</dbReference>
<sequence length="218" mass="23155">MRRLPAVLALVAVAAGCGSDPGLPDLSESIECRVPCETVTDWVSYADHVAYIDVTFERELPFEQLEGDPEGNGYVPREVTAETGDVLWTRDGAPALPAELTWGADGWAIEDGKRLPLVYGVRVEVGERYLAVLMQAPADDRTGPVWYPLAADALFTVDGDGVPEGTGPDTPARAALVGESPAAIAAELAATAADPVAARYFDLDPIARYEAVVRETEG</sequence>
<evidence type="ECO:0000313" key="1">
    <source>
        <dbReference type="EMBL" id="SDU55144.1"/>
    </source>
</evidence>
<dbReference type="EMBL" id="LT629791">
    <property type="protein sequence ID" value="SDU55144.1"/>
    <property type="molecule type" value="Genomic_DNA"/>
</dbReference>
<dbReference type="OrthoDB" id="3775567at2"/>
<evidence type="ECO:0000313" key="2">
    <source>
        <dbReference type="Proteomes" id="UP000182977"/>
    </source>
</evidence>
<accession>A0A1H2JF83</accession>
<dbReference type="AlphaFoldDB" id="A0A1H2JF83"/>
<proteinExistence type="predicted"/>
<organism evidence="1 2">
    <name type="scientific">Jiangella alkaliphila</name>
    <dbReference type="NCBI Taxonomy" id="419479"/>
    <lineage>
        <taxon>Bacteria</taxon>
        <taxon>Bacillati</taxon>
        <taxon>Actinomycetota</taxon>
        <taxon>Actinomycetes</taxon>
        <taxon>Jiangellales</taxon>
        <taxon>Jiangellaceae</taxon>
        <taxon>Jiangella</taxon>
    </lineage>
</organism>
<name>A0A1H2JF83_9ACTN</name>
<gene>
    <name evidence="1" type="ORF">SAMN04488563_2641</name>
</gene>
<dbReference type="Proteomes" id="UP000182977">
    <property type="component" value="Chromosome I"/>
</dbReference>
<keyword evidence="2" id="KW-1185">Reference proteome</keyword>
<protein>
    <submittedName>
        <fullName evidence="1">Uncharacterized protein</fullName>
    </submittedName>
</protein>